<gene>
    <name evidence="3" type="ORF">BOH66_14990</name>
</gene>
<dbReference type="Pfam" id="PF13561">
    <property type="entry name" value="adh_short_C2"/>
    <property type="match status" value="1"/>
</dbReference>
<accession>A0A1P8UBB5</accession>
<evidence type="ECO:0000313" key="3">
    <source>
        <dbReference type="EMBL" id="APZ35403.1"/>
    </source>
</evidence>
<organism evidence="3 4">
    <name type="scientific">Microbacterium aurum</name>
    <dbReference type="NCBI Taxonomy" id="36805"/>
    <lineage>
        <taxon>Bacteria</taxon>
        <taxon>Bacillati</taxon>
        <taxon>Actinomycetota</taxon>
        <taxon>Actinomycetes</taxon>
        <taxon>Micrococcales</taxon>
        <taxon>Microbacteriaceae</taxon>
        <taxon>Microbacterium</taxon>
    </lineage>
</organism>
<dbReference type="FunFam" id="3.40.50.720:FF:000084">
    <property type="entry name" value="Short-chain dehydrogenase reductase"/>
    <property type="match status" value="1"/>
</dbReference>
<dbReference type="CDD" id="cd05233">
    <property type="entry name" value="SDR_c"/>
    <property type="match status" value="1"/>
</dbReference>
<comment type="similarity">
    <text evidence="1">Belongs to the short-chain dehydrogenases/reductases (SDR) family.</text>
</comment>
<dbReference type="EMBL" id="CP018762">
    <property type="protein sequence ID" value="APZ35403.1"/>
    <property type="molecule type" value="Genomic_DNA"/>
</dbReference>
<dbReference type="Proteomes" id="UP000187185">
    <property type="component" value="Chromosome"/>
</dbReference>
<dbReference type="OrthoDB" id="517007at2"/>
<reference evidence="3 4" key="1">
    <citation type="submission" date="2016-12" db="EMBL/GenBank/DDBJ databases">
        <title>Complete genome sequence of Microbacterium aurum KACC 15219.</title>
        <authorList>
            <person name="Jung Y."/>
            <person name="Shin J.-H."/>
            <person name="Lee Y.-J."/>
            <person name="Yi H."/>
            <person name="Bahn Y.-S."/>
            <person name="Kim J.F."/>
            <person name="Lee D.-W."/>
        </authorList>
    </citation>
    <scope>NUCLEOTIDE SEQUENCE [LARGE SCALE GENOMIC DNA]</scope>
    <source>
        <strain evidence="3 4">KACC 15219</strain>
    </source>
</reference>
<name>A0A1P8UBB5_9MICO</name>
<dbReference type="PRINTS" id="PR00081">
    <property type="entry name" value="GDHRDH"/>
</dbReference>
<sequence length="258" mass="26676">MAEGRLEGKVVLLTGIGGGMGRVTARLFAAEGAVVVGCDLDAASAAETARMVEAEGNAIDWTAPVDLGSRPAIEHWIGDAVQRHGRIDVLYNNASLPRFAPFGQMSDEDYRFTLRNELDLVWLASQVAWAHLAATGGAIVNIGSGAGIQGVRSLPQAAHAAAKGAVIALTRQLAAEGVAVGVRINCVSPGVMATPPVLAMLEELGDRAPVTPVIERTIDGRPGDPLAVAYAGLYLASDEAKWVTGVNLNVDGGASSMM</sequence>
<dbReference type="Gene3D" id="3.40.50.720">
    <property type="entry name" value="NAD(P)-binding Rossmann-like Domain"/>
    <property type="match status" value="1"/>
</dbReference>
<dbReference type="AlphaFoldDB" id="A0A1P8UBB5"/>
<dbReference type="GO" id="GO:0016616">
    <property type="term" value="F:oxidoreductase activity, acting on the CH-OH group of donors, NAD or NADP as acceptor"/>
    <property type="evidence" value="ECO:0007669"/>
    <property type="project" value="TreeGrafter"/>
</dbReference>
<dbReference type="KEGG" id="maur:BOH66_14990"/>
<dbReference type="PANTHER" id="PTHR42760">
    <property type="entry name" value="SHORT-CHAIN DEHYDROGENASES/REDUCTASES FAMILY MEMBER"/>
    <property type="match status" value="1"/>
</dbReference>
<dbReference type="STRING" id="36805.BOH66_14990"/>
<dbReference type="PANTHER" id="PTHR42760:SF115">
    <property type="entry name" value="3-OXOACYL-[ACYL-CARRIER-PROTEIN] REDUCTASE FABG"/>
    <property type="match status" value="1"/>
</dbReference>
<dbReference type="PRINTS" id="PR00080">
    <property type="entry name" value="SDRFAMILY"/>
</dbReference>
<evidence type="ECO:0000313" key="4">
    <source>
        <dbReference type="Proteomes" id="UP000187185"/>
    </source>
</evidence>
<keyword evidence="4" id="KW-1185">Reference proteome</keyword>
<protein>
    <recommendedName>
        <fullName evidence="5">Dehydrogenase</fullName>
    </recommendedName>
</protein>
<evidence type="ECO:0008006" key="5">
    <source>
        <dbReference type="Google" id="ProtNLM"/>
    </source>
</evidence>
<dbReference type="InterPro" id="IPR002347">
    <property type="entry name" value="SDR_fam"/>
</dbReference>
<dbReference type="InterPro" id="IPR036291">
    <property type="entry name" value="NAD(P)-bd_dom_sf"/>
</dbReference>
<evidence type="ECO:0000256" key="2">
    <source>
        <dbReference type="ARBA" id="ARBA00023002"/>
    </source>
</evidence>
<dbReference type="SUPFAM" id="SSF51735">
    <property type="entry name" value="NAD(P)-binding Rossmann-fold domains"/>
    <property type="match status" value="1"/>
</dbReference>
<keyword evidence="2" id="KW-0560">Oxidoreductase</keyword>
<proteinExistence type="inferred from homology"/>
<evidence type="ECO:0000256" key="1">
    <source>
        <dbReference type="ARBA" id="ARBA00006484"/>
    </source>
</evidence>